<feature type="compositionally biased region" description="Gly residues" evidence="1">
    <location>
        <begin position="467"/>
        <end position="479"/>
    </location>
</feature>
<proteinExistence type="predicted"/>
<keyword evidence="3" id="KW-1185">Reference proteome</keyword>
<dbReference type="EMBL" id="BMJI01000019">
    <property type="protein sequence ID" value="GGC97129.1"/>
    <property type="molecule type" value="Genomic_DNA"/>
</dbReference>
<feature type="compositionally biased region" description="Low complexity" evidence="1">
    <location>
        <begin position="517"/>
        <end position="548"/>
    </location>
</feature>
<organism evidence="2 3">
    <name type="scientific">Tersicoccus solisilvae</name>
    <dbReference type="NCBI Taxonomy" id="1882339"/>
    <lineage>
        <taxon>Bacteria</taxon>
        <taxon>Bacillati</taxon>
        <taxon>Actinomycetota</taxon>
        <taxon>Actinomycetes</taxon>
        <taxon>Micrococcales</taxon>
        <taxon>Micrococcaceae</taxon>
        <taxon>Tersicoccus</taxon>
    </lineage>
</organism>
<evidence type="ECO:0000313" key="2">
    <source>
        <dbReference type="EMBL" id="GGC97129.1"/>
    </source>
</evidence>
<protein>
    <submittedName>
        <fullName evidence="2">Uncharacterized protein</fullName>
    </submittedName>
</protein>
<feature type="compositionally biased region" description="Basic and acidic residues" evidence="1">
    <location>
        <begin position="697"/>
        <end position="710"/>
    </location>
</feature>
<feature type="region of interest" description="Disordered" evidence="1">
    <location>
        <begin position="442"/>
        <end position="727"/>
    </location>
</feature>
<evidence type="ECO:0000313" key="3">
    <source>
        <dbReference type="Proteomes" id="UP000597761"/>
    </source>
</evidence>
<feature type="region of interest" description="Disordered" evidence="1">
    <location>
        <begin position="915"/>
        <end position="934"/>
    </location>
</feature>
<comment type="caution">
    <text evidence="2">The sequence shown here is derived from an EMBL/GenBank/DDBJ whole genome shotgun (WGS) entry which is preliminary data.</text>
</comment>
<accession>A0ABQ1PH25</accession>
<name>A0ABQ1PH25_9MICC</name>
<evidence type="ECO:0000256" key="1">
    <source>
        <dbReference type="SAM" id="MobiDB-lite"/>
    </source>
</evidence>
<sequence length="1001" mass="104820">MLVSYDIAAFEKNLPDPETVRTAGTTLKSKADSFSSKASSTSSSWAKLQHQGVYSAPGDEVVFSAFGPVTTAASDLVTDVGTVKTATDGFADDVDTIKTKLAGIKADAASFESEIAGRSRDDWDDDEGLVKKEQDIIGGLNGLYADLQTAQMTCANAINAIYGGPTYVLVTQDGPKAGQIAYGYTKEQLDAASTEGNIPWGKPTEWDKPWYKDAWDGVCSFGKGVWSGVTGTVKGLWNMVNVTDMDTFKATWTGLGKLALNVAIVSSPIAQVAMRATGHGDVVDKAGQELLAVGKAAIHWDDWKRDPAYAAGATTFDLATILLTAGGGAVAKTGSVAGKIAEISNAGGKVGAVLNATKISSLANVTIKGIDLTNMLKIKGITIATDGIKIAGTKIAELPVKISGGTSNLSTRVAAMADQLGLGGPRLATAGAHGMGDVAGGASTRPTVMHLGADTPSRPTGTTGAHPGTGSGTGTGTGGRTVPAGEPRFGVRTEDGTPSGKPVTSTTHPDAPEPGSAKPAATTTHPKAPEPGSAKPAATTTHPEAPEAGSAKPAATTTHPDAPEGSAKPAATTTHPEAPEGSAKPAATTTHPEAPEGSAKPAASTTHPEAPEGSAKPAAAHDVADHGNGPSTAETHMPDRDSNPAGTETGPGASEHPTSAGVDTTPDGSDAPAQPAGMVDDPIVHRNAEGQPTAVEIEGRRYEIDTDRASLNDLTPSTDPRSWADPDGFLRNHMDPADYRALDAERLPDGSLPPEATAQAVDRLIEQRLGHPNEWVHQYYYDLPHDQAAFIRDLRNQFPVGDESTLYQKIMPARFFDSMFDPSNDRRLTIGGYVTHAADSRGLHTVDEIIQGLRLDYIVGRDVHGLPKFGYDSREIDEVLAIRYHTDAVGLSRTHIDDAANQKWVDQQEGLLQDRTPGHEADAGQLYDENGNELMPDDPSQWPNTGTGLTSSRVDGAEIMPELSIDKPNAPIRNGAQMWKIDKQGKEELVGIFHEGDWVRL</sequence>
<reference evidence="3" key="1">
    <citation type="journal article" date="2019" name="Int. J. Syst. Evol. Microbiol.">
        <title>The Global Catalogue of Microorganisms (GCM) 10K type strain sequencing project: providing services to taxonomists for standard genome sequencing and annotation.</title>
        <authorList>
            <consortium name="The Broad Institute Genomics Platform"/>
            <consortium name="The Broad Institute Genome Sequencing Center for Infectious Disease"/>
            <person name="Wu L."/>
            <person name="Ma J."/>
        </authorList>
    </citation>
    <scope>NUCLEOTIDE SEQUENCE [LARGE SCALE GENOMIC DNA]</scope>
    <source>
        <strain evidence="3">CGMCC 1.15480</strain>
    </source>
</reference>
<dbReference type="Proteomes" id="UP000597761">
    <property type="component" value="Unassembled WGS sequence"/>
</dbReference>
<gene>
    <name evidence="2" type="ORF">GCM10011512_25180</name>
</gene>